<organism evidence="2 3">
    <name type="scientific">Streptomyces tsukubensis (strain DSM 42081 / NBRC 108919 / NRRL 18488 / 9993)</name>
    <dbReference type="NCBI Taxonomy" id="1114943"/>
    <lineage>
        <taxon>Bacteria</taxon>
        <taxon>Bacillati</taxon>
        <taxon>Actinomycetota</taxon>
        <taxon>Actinomycetes</taxon>
        <taxon>Kitasatosporales</taxon>
        <taxon>Streptomycetaceae</taxon>
        <taxon>Streptomyces</taxon>
    </lineage>
</organism>
<dbReference type="InterPro" id="IPR051604">
    <property type="entry name" value="Ergot_Alk_Oxidoreductase"/>
</dbReference>
<dbReference type="Gene3D" id="3.90.25.10">
    <property type="entry name" value="UDP-galactose 4-epimerase, domain 1"/>
    <property type="match status" value="1"/>
</dbReference>
<evidence type="ECO:0000313" key="3">
    <source>
        <dbReference type="Proteomes" id="UP000005940"/>
    </source>
</evidence>
<dbReference type="Proteomes" id="UP000005940">
    <property type="component" value="Chromosome"/>
</dbReference>
<name>I2N7Q0_STRT9</name>
<evidence type="ECO:0000313" key="2">
    <source>
        <dbReference type="EMBL" id="QKM67043.1"/>
    </source>
</evidence>
<dbReference type="RefSeq" id="WP_006346074.1">
    <property type="nucleotide sequence ID" value="NZ_CP029159.1"/>
</dbReference>
<sequence>MSYVIHGATGAQGAPVLAALRAAGKPVTAVTRDPGKLPEGTPAVAADYASAEELARAYEGADGVFVHLPLAAPDDRLAYAAHIAAAVAEARPARVVISTSGSFADAPDVAGGTSPVPADPAVARLIEGVAASGVSYAVLAPKLFLENLLLPPVVGAAREEGVLRYPIGTDFPVSWVSHLDVADAAAALLERPDLTGTVPVGQYPPVTGPQLAEAFGARFGRGVTYEAITPDEFGALIAPLLGEPTAAGVAALYRTIATLPDHAITPARSAETLLGLAPRTTGAWLADLGI</sequence>
<protein>
    <submittedName>
        <fullName evidence="2">Hydroxylase</fullName>
    </submittedName>
</protein>
<dbReference type="InterPro" id="IPR008030">
    <property type="entry name" value="NmrA-like"/>
</dbReference>
<dbReference type="InterPro" id="IPR036291">
    <property type="entry name" value="NAD(P)-bd_dom_sf"/>
</dbReference>
<evidence type="ECO:0000259" key="1">
    <source>
        <dbReference type="Pfam" id="PF05368"/>
    </source>
</evidence>
<dbReference type="Gene3D" id="3.40.50.720">
    <property type="entry name" value="NAD(P)-binding Rossmann-like Domain"/>
    <property type="match status" value="1"/>
</dbReference>
<dbReference type="PANTHER" id="PTHR43162">
    <property type="match status" value="1"/>
</dbReference>
<dbReference type="Pfam" id="PF05368">
    <property type="entry name" value="NmrA"/>
    <property type="match status" value="1"/>
</dbReference>
<feature type="domain" description="NmrA-like" evidence="1">
    <location>
        <begin position="5"/>
        <end position="241"/>
    </location>
</feature>
<reference evidence="2 3" key="1">
    <citation type="journal article" date="2012" name="J. Bacteriol.">
        <title>Draft genome of Streptomyces tsukubaensis NRRL 18488, the producer of the clinically important immunosuppressant tacrolimus (FK506).</title>
        <authorList>
            <person name="Barreiro C."/>
            <person name="Prieto C."/>
            <person name="Sola-Landa A."/>
            <person name="Solera E."/>
            <person name="Martinez-Castro M."/>
            <person name="Perez-Redondo R."/>
            <person name="Garcia-Estrada C."/>
            <person name="Aparicio J.F."/>
            <person name="Fernandez-Martinez L.T."/>
            <person name="Santos-Aberturas J."/>
            <person name="Salehi-Najafabadi Z."/>
            <person name="Rodriguez-Garcia A."/>
            <person name="Tauch A."/>
            <person name="Martin J.F."/>
        </authorList>
    </citation>
    <scope>NUCLEOTIDE SEQUENCE [LARGE SCALE GENOMIC DNA]</scope>
    <source>
        <strain evidence="3">DSM 42081 / NBRC 108919 / NRRL 18488 / 9993</strain>
    </source>
</reference>
<dbReference type="SUPFAM" id="SSF51735">
    <property type="entry name" value="NAD(P)-binding Rossmann-fold domains"/>
    <property type="match status" value="1"/>
</dbReference>
<dbReference type="PANTHER" id="PTHR43162:SF1">
    <property type="entry name" value="PRESTALK A DIFFERENTIATION PROTEIN A"/>
    <property type="match status" value="1"/>
</dbReference>
<proteinExistence type="predicted"/>
<dbReference type="EMBL" id="CP029159">
    <property type="protein sequence ID" value="QKM67043.1"/>
    <property type="molecule type" value="Genomic_DNA"/>
</dbReference>
<keyword evidence="3" id="KW-1185">Reference proteome</keyword>
<accession>I2N7Q0</accession>
<dbReference type="AlphaFoldDB" id="I2N7Q0"/>
<gene>
    <name evidence="2" type="ORF">STSU_007555</name>
</gene>